<accession>A0A544TJE4</accession>
<sequence>MAASDSQQQKMKAKRQRILDEAIELFSEHGYNDTTIAKVAKASGISFGSVFTYFSTKEELFHCAVIEPLGQITDVMMNFDPEAEDPLAELERIVKTHIKLFAKLSTYLSLVVQVIGHDSRFSEQFEELNRFHDAFCLKLSKLIENGQVKGQLIQTDSMYAAYSYMSLLLGLRLMRTDNFDHEIWEQFVPFALNLFGPAR</sequence>
<dbReference type="SUPFAM" id="SSF48498">
    <property type="entry name" value="Tetracyclin repressor-like, C-terminal domain"/>
    <property type="match status" value="1"/>
</dbReference>
<dbReference type="EMBL" id="VDGI01000026">
    <property type="protein sequence ID" value="TQR17551.1"/>
    <property type="molecule type" value="Genomic_DNA"/>
</dbReference>
<name>A0A544TJE4_9BACI</name>
<evidence type="ECO:0000259" key="3">
    <source>
        <dbReference type="PROSITE" id="PS50977"/>
    </source>
</evidence>
<dbReference type="SUPFAM" id="SSF46689">
    <property type="entry name" value="Homeodomain-like"/>
    <property type="match status" value="1"/>
</dbReference>
<dbReference type="Gene3D" id="1.10.357.10">
    <property type="entry name" value="Tetracycline Repressor, domain 2"/>
    <property type="match status" value="1"/>
</dbReference>
<evidence type="ECO:0000313" key="4">
    <source>
        <dbReference type="EMBL" id="TQR17551.1"/>
    </source>
</evidence>
<feature type="domain" description="HTH tetR-type" evidence="3">
    <location>
        <begin position="12"/>
        <end position="72"/>
    </location>
</feature>
<keyword evidence="1 2" id="KW-0238">DNA-binding</keyword>
<comment type="caution">
    <text evidence="4">The sequence shown here is derived from an EMBL/GenBank/DDBJ whole genome shotgun (WGS) entry which is preliminary data.</text>
</comment>
<dbReference type="RefSeq" id="WP_142644034.1">
    <property type="nucleotide sequence ID" value="NZ_VDGI01000026.1"/>
</dbReference>
<dbReference type="InterPro" id="IPR009057">
    <property type="entry name" value="Homeodomain-like_sf"/>
</dbReference>
<dbReference type="Proteomes" id="UP000316626">
    <property type="component" value="Unassembled WGS sequence"/>
</dbReference>
<proteinExistence type="predicted"/>
<reference evidence="4 5" key="1">
    <citation type="submission" date="2019-06" db="EMBL/GenBank/DDBJ databases">
        <title>Psychrobacillus vulpis sp. nov., a new species isolated from feces of a red fox that inhabits in The Tablas de Daimiel Natural Park, Albacete, Spain.</title>
        <authorList>
            <person name="Rodriguez M."/>
            <person name="Reina J.C."/>
            <person name="Bejar V."/>
            <person name="Llamas I."/>
        </authorList>
    </citation>
    <scope>NUCLEOTIDE SEQUENCE [LARGE SCALE GENOMIC DNA]</scope>
    <source>
        <strain evidence="4 5">Z8</strain>
    </source>
</reference>
<protein>
    <submittedName>
        <fullName evidence="4">TetR/AcrR family transcriptional regulator</fullName>
    </submittedName>
</protein>
<organism evidence="4 5">
    <name type="scientific">Psychrobacillus vulpis</name>
    <dbReference type="NCBI Taxonomy" id="2325572"/>
    <lineage>
        <taxon>Bacteria</taxon>
        <taxon>Bacillati</taxon>
        <taxon>Bacillota</taxon>
        <taxon>Bacilli</taxon>
        <taxon>Bacillales</taxon>
        <taxon>Bacillaceae</taxon>
        <taxon>Psychrobacillus</taxon>
    </lineage>
</organism>
<evidence type="ECO:0000256" key="1">
    <source>
        <dbReference type="ARBA" id="ARBA00023125"/>
    </source>
</evidence>
<dbReference type="PROSITE" id="PS50977">
    <property type="entry name" value="HTH_TETR_2"/>
    <property type="match status" value="1"/>
</dbReference>
<dbReference type="PROSITE" id="PS01081">
    <property type="entry name" value="HTH_TETR_1"/>
    <property type="match status" value="1"/>
</dbReference>
<dbReference type="GO" id="GO:0000976">
    <property type="term" value="F:transcription cis-regulatory region binding"/>
    <property type="evidence" value="ECO:0007669"/>
    <property type="project" value="TreeGrafter"/>
</dbReference>
<dbReference type="OrthoDB" id="9780939at2"/>
<dbReference type="InterPro" id="IPR001647">
    <property type="entry name" value="HTH_TetR"/>
</dbReference>
<dbReference type="Pfam" id="PF00440">
    <property type="entry name" value="TetR_N"/>
    <property type="match status" value="1"/>
</dbReference>
<dbReference type="InterPro" id="IPR050109">
    <property type="entry name" value="HTH-type_TetR-like_transc_reg"/>
</dbReference>
<dbReference type="InterPro" id="IPR036271">
    <property type="entry name" value="Tet_transcr_reg_TetR-rel_C_sf"/>
</dbReference>
<dbReference type="GO" id="GO:0003700">
    <property type="term" value="F:DNA-binding transcription factor activity"/>
    <property type="evidence" value="ECO:0007669"/>
    <property type="project" value="TreeGrafter"/>
</dbReference>
<dbReference type="PANTHER" id="PTHR30055:SF226">
    <property type="entry name" value="HTH-TYPE TRANSCRIPTIONAL REGULATOR PKSA"/>
    <property type="match status" value="1"/>
</dbReference>
<dbReference type="PRINTS" id="PR00455">
    <property type="entry name" value="HTHTETR"/>
</dbReference>
<keyword evidence="5" id="KW-1185">Reference proteome</keyword>
<feature type="DNA-binding region" description="H-T-H motif" evidence="2">
    <location>
        <begin position="35"/>
        <end position="54"/>
    </location>
</feature>
<dbReference type="PANTHER" id="PTHR30055">
    <property type="entry name" value="HTH-TYPE TRANSCRIPTIONAL REGULATOR RUTR"/>
    <property type="match status" value="1"/>
</dbReference>
<gene>
    <name evidence="4" type="ORF">FG384_17800</name>
</gene>
<dbReference type="InterPro" id="IPR023772">
    <property type="entry name" value="DNA-bd_HTH_TetR-type_CS"/>
</dbReference>
<evidence type="ECO:0000313" key="5">
    <source>
        <dbReference type="Proteomes" id="UP000316626"/>
    </source>
</evidence>
<evidence type="ECO:0000256" key="2">
    <source>
        <dbReference type="PROSITE-ProRule" id="PRU00335"/>
    </source>
</evidence>
<dbReference type="AlphaFoldDB" id="A0A544TJE4"/>